<dbReference type="PANTHER" id="PTHR40940">
    <property type="entry name" value="PROTEIN BATD-RELATED"/>
    <property type="match status" value="1"/>
</dbReference>
<evidence type="ECO:0000313" key="5">
    <source>
        <dbReference type="Proteomes" id="UP000239800"/>
    </source>
</evidence>
<evidence type="ECO:0000256" key="2">
    <source>
        <dbReference type="SAM" id="MobiDB-lite"/>
    </source>
</evidence>
<evidence type="ECO:0000256" key="3">
    <source>
        <dbReference type="SAM" id="Phobius"/>
    </source>
</evidence>
<dbReference type="EMBL" id="MQUB01000001">
    <property type="protein sequence ID" value="PQB05580.1"/>
    <property type="molecule type" value="Genomic_DNA"/>
</dbReference>
<accession>A0A2S7KSI3</accession>
<keyword evidence="5" id="KW-1185">Reference proteome</keyword>
<gene>
    <name evidence="4" type="ORF">BST85_12230</name>
</gene>
<dbReference type="PANTHER" id="PTHR40940:SF1">
    <property type="entry name" value="PROTEIN BATD"/>
    <property type="match status" value="1"/>
</dbReference>
<feature type="compositionally biased region" description="Basic and acidic residues" evidence="2">
    <location>
        <begin position="431"/>
        <end position="441"/>
    </location>
</feature>
<sequence length="451" mass="51362">MMLLLSGWGIAQTKPASIWATARLSKEQVMVGEPLIVTVTVYTSTWFTKPPVFSEIQVRGAVMTKLESRTGAKTVTIGRKQYPAIEQRFVIYPNAIGQNTLPEIEVVTTGPPEGGYKGIERTVHTKSRSFDVLAPPEGIDATNWLSAYDLNLTETWDRPLRDLKAGDILERRITIKAQGALAAFISPIVPEKPDFGTIYPKQPILGNIQGQTLFNGSRTEILTYLLEEDGSFTIPEVSVQWFNLRNRQLETESIPSFTIDIADNPDLEFILSRQKELQEELDKETERLEEEDEEPFEFMGLNWWQLTLVILAASGILSLIYRWIKKIEFRRKEAQKAKLISEPYLFKELEKAISSNDPENSIQALARWYDAYRQGKYGASIYEFAQDKHQETLLNELVKFGEIAFKEDRLAQSTSQLKSLYTALSDTRTSLNKESHSKNEEAWMNINPTTH</sequence>
<keyword evidence="1" id="KW-0175">Coiled coil</keyword>
<keyword evidence="3" id="KW-0472">Membrane</keyword>
<feature type="region of interest" description="Disordered" evidence="2">
    <location>
        <begin position="431"/>
        <end position="451"/>
    </location>
</feature>
<dbReference type="AlphaFoldDB" id="A0A2S7KSI3"/>
<keyword evidence="3" id="KW-1133">Transmembrane helix</keyword>
<protein>
    <recommendedName>
        <fullName evidence="6">BatD protein</fullName>
    </recommendedName>
</protein>
<keyword evidence="3" id="KW-0812">Transmembrane</keyword>
<evidence type="ECO:0008006" key="6">
    <source>
        <dbReference type="Google" id="ProtNLM"/>
    </source>
</evidence>
<organism evidence="4 5">
    <name type="scientific">Aureitalea marina</name>
    <dbReference type="NCBI Taxonomy" id="930804"/>
    <lineage>
        <taxon>Bacteria</taxon>
        <taxon>Pseudomonadati</taxon>
        <taxon>Bacteroidota</taxon>
        <taxon>Flavobacteriia</taxon>
        <taxon>Flavobacteriales</taxon>
        <taxon>Flavobacteriaceae</taxon>
        <taxon>Aureitalea</taxon>
    </lineage>
</organism>
<name>A0A2S7KSI3_9FLAO</name>
<feature type="coiled-coil region" evidence="1">
    <location>
        <begin position="267"/>
        <end position="294"/>
    </location>
</feature>
<evidence type="ECO:0000313" key="4">
    <source>
        <dbReference type="EMBL" id="PQB05580.1"/>
    </source>
</evidence>
<dbReference type="InterPro" id="IPR025738">
    <property type="entry name" value="BatD"/>
</dbReference>
<proteinExistence type="predicted"/>
<feature type="transmembrane region" description="Helical" evidence="3">
    <location>
        <begin position="303"/>
        <end position="324"/>
    </location>
</feature>
<reference evidence="4 5" key="1">
    <citation type="submission" date="2016-11" db="EMBL/GenBank/DDBJ databases">
        <title>Trade-off between light-utilization and light-protection in marine flavobacteria.</title>
        <authorList>
            <person name="Kumagai Y."/>
        </authorList>
    </citation>
    <scope>NUCLEOTIDE SEQUENCE [LARGE SCALE GENOMIC DNA]</scope>
    <source>
        <strain evidence="4 5">NBRC 107741</strain>
    </source>
</reference>
<evidence type="ECO:0000256" key="1">
    <source>
        <dbReference type="SAM" id="Coils"/>
    </source>
</evidence>
<comment type="caution">
    <text evidence="4">The sequence shown here is derived from an EMBL/GenBank/DDBJ whole genome shotgun (WGS) entry which is preliminary data.</text>
</comment>
<dbReference type="Proteomes" id="UP000239800">
    <property type="component" value="Unassembled WGS sequence"/>
</dbReference>